<dbReference type="AlphaFoldDB" id="A0A845QLQ9"/>
<dbReference type="RefSeq" id="WP_160202288.1">
    <property type="nucleotide sequence ID" value="NZ_QXWK01000018.1"/>
</dbReference>
<proteinExistence type="predicted"/>
<comment type="caution">
    <text evidence="2">The sequence shown here is derived from an EMBL/GenBank/DDBJ whole genome shotgun (WGS) entry which is preliminary data.</text>
</comment>
<gene>
    <name evidence="2" type="ORF">D0435_10095</name>
</gene>
<accession>A0A845QLQ9</accession>
<sequence length="175" mass="19756">MGKVLPMSQAVGEVTRIGKTTCIDEAGNKIRTHSGVKNPGAGQGTLSGKPKAFSTPEDLIDTFSDFIEHVRLNEYGIYPTKANFARYLQITPRTVYNTLEIYFPEIKKMYIDMLSDCLTEGASLGKYDKTMTIFCLKNWCNWADKQENVNTEIKPKLADKATADKLIKQYTERQK</sequence>
<evidence type="ECO:0000313" key="2">
    <source>
        <dbReference type="EMBL" id="NBH62001.1"/>
    </source>
</evidence>
<evidence type="ECO:0000256" key="1">
    <source>
        <dbReference type="SAM" id="MobiDB-lite"/>
    </source>
</evidence>
<keyword evidence="3" id="KW-1185">Reference proteome</keyword>
<name>A0A845QLQ9_9FIRM</name>
<organism evidence="2 3">
    <name type="scientific">Anaerotruncus colihominis</name>
    <dbReference type="NCBI Taxonomy" id="169435"/>
    <lineage>
        <taxon>Bacteria</taxon>
        <taxon>Bacillati</taxon>
        <taxon>Bacillota</taxon>
        <taxon>Clostridia</taxon>
        <taxon>Eubacteriales</taxon>
        <taxon>Oscillospiraceae</taxon>
        <taxon>Anaerotruncus</taxon>
    </lineage>
</organism>
<dbReference type="EMBL" id="QXWK01000018">
    <property type="protein sequence ID" value="NBH62001.1"/>
    <property type="molecule type" value="Genomic_DNA"/>
</dbReference>
<protein>
    <submittedName>
        <fullName evidence="2">Uncharacterized protein</fullName>
    </submittedName>
</protein>
<evidence type="ECO:0000313" key="3">
    <source>
        <dbReference type="Proteomes" id="UP000446866"/>
    </source>
</evidence>
<reference evidence="2 3" key="1">
    <citation type="submission" date="2018-08" db="EMBL/GenBank/DDBJ databases">
        <title>Murine metabolic-syndrome-specific gut microbial biobank.</title>
        <authorList>
            <person name="Liu C."/>
        </authorList>
    </citation>
    <scope>NUCLEOTIDE SEQUENCE [LARGE SCALE GENOMIC DNA]</scope>
    <source>
        <strain evidence="2 3">28</strain>
    </source>
</reference>
<feature type="region of interest" description="Disordered" evidence="1">
    <location>
        <begin position="30"/>
        <end position="49"/>
    </location>
</feature>
<dbReference type="Proteomes" id="UP000446866">
    <property type="component" value="Unassembled WGS sequence"/>
</dbReference>